<gene>
    <name evidence="13" type="primary">uppP_40</name>
    <name evidence="13" type="ORF">SDC9_126230</name>
</gene>
<evidence type="ECO:0000256" key="9">
    <source>
        <dbReference type="ARBA" id="ARBA00023136"/>
    </source>
</evidence>
<keyword evidence="8 12" id="KW-1133">Transmembrane helix</keyword>
<feature type="transmembrane region" description="Helical" evidence="12">
    <location>
        <begin position="57"/>
        <end position="75"/>
    </location>
</feature>
<dbReference type="Pfam" id="PF02673">
    <property type="entry name" value="BacA"/>
    <property type="match status" value="1"/>
</dbReference>
<feature type="transmembrane region" description="Helical" evidence="12">
    <location>
        <begin position="23"/>
        <end position="45"/>
    </location>
</feature>
<comment type="caution">
    <text evidence="13">The sequence shown here is derived from an EMBL/GenBank/DDBJ whole genome shotgun (WGS) entry which is preliminary data.</text>
</comment>
<evidence type="ECO:0000256" key="10">
    <source>
        <dbReference type="ARBA" id="ARBA00032707"/>
    </source>
</evidence>
<evidence type="ECO:0000256" key="1">
    <source>
        <dbReference type="ARBA" id="ARBA00004651"/>
    </source>
</evidence>
<comment type="catalytic activity">
    <reaction evidence="11">
        <text>di-trans,octa-cis-undecaprenyl diphosphate + H2O = di-trans,octa-cis-undecaprenyl phosphate + phosphate + H(+)</text>
        <dbReference type="Rhea" id="RHEA:28094"/>
        <dbReference type="ChEBI" id="CHEBI:15377"/>
        <dbReference type="ChEBI" id="CHEBI:15378"/>
        <dbReference type="ChEBI" id="CHEBI:43474"/>
        <dbReference type="ChEBI" id="CHEBI:58405"/>
        <dbReference type="ChEBI" id="CHEBI:60392"/>
        <dbReference type="EC" id="3.6.1.27"/>
    </reaction>
</comment>
<evidence type="ECO:0000256" key="8">
    <source>
        <dbReference type="ARBA" id="ARBA00022989"/>
    </source>
</evidence>
<evidence type="ECO:0000256" key="5">
    <source>
        <dbReference type="ARBA" id="ARBA00022475"/>
    </source>
</evidence>
<evidence type="ECO:0000256" key="6">
    <source>
        <dbReference type="ARBA" id="ARBA00022692"/>
    </source>
</evidence>
<proteinExistence type="inferred from homology"/>
<reference evidence="13" key="1">
    <citation type="submission" date="2019-08" db="EMBL/GenBank/DDBJ databases">
        <authorList>
            <person name="Kucharzyk K."/>
            <person name="Murdoch R.W."/>
            <person name="Higgins S."/>
            <person name="Loffler F."/>
        </authorList>
    </citation>
    <scope>NUCLEOTIDE SEQUENCE</scope>
</reference>
<dbReference type="AlphaFoldDB" id="A0A645CQL4"/>
<dbReference type="EC" id="3.6.1.27" evidence="3"/>
<sequence>MLGMSFLKILKIGGLLTLTHLELISLGVGFAVSFGVALIVIEKFISYLQKKPMKIFAVYRIVFAVVVLITGFLGIF</sequence>
<keyword evidence="7 13" id="KW-0378">Hydrolase</keyword>
<evidence type="ECO:0000313" key="13">
    <source>
        <dbReference type="EMBL" id="MPM79197.1"/>
    </source>
</evidence>
<dbReference type="GO" id="GO:0005886">
    <property type="term" value="C:plasma membrane"/>
    <property type="evidence" value="ECO:0007669"/>
    <property type="project" value="UniProtKB-SubCell"/>
</dbReference>
<dbReference type="InterPro" id="IPR003824">
    <property type="entry name" value="UppP"/>
</dbReference>
<comment type="similarity">
    <text evidence="2">Belongs to the UppP family.</text>
</comment>
<protein>
    <recommendedName>
        <fullName evidence="4">Undecaprenyl-diphosphatase</fullName>
        <ecNumber evidence="3">3.6.1.27</ecNumber>
    </recommendedName>
    <alternativeName>
        <fullName evidence="10">Undecaprenyl pyrophosphate phosphatase</fullName>
    </alternativeName>
</protein>
<dbReference type="GO" id="GO:0050380">
    <property type="term" value="F:undecaprenyl-diphosphatase activity"/>
    <property type="evidence" value="ECO:0007669"/>
    <property type="project" value="UniProtKB-EC"/>
</dbReference>
<name>A0A645CQL4_9ZZZZ</name>
<comment type="subcellular location">
    <subcellularLocation>
        <location evidence="1">Cell membrane</location>
        <topology evidence="1">Multi-pass membrane protein</topology>
    </subcellularLocation>
</comment>
<keyword evidence="9 12" id="KW-0472">Membrane</keyword>
<organism evidence="13">
    <name type="scientific">bioreactor metagenome</name>
    <dbReference type="NCBI Taxonomy" id="1076179"/>
    <lineage>
        <taxon>unclassified sequences</taxon>
        <taxon>metagenomes</taxon>
        <taxon>ecological metagenomes</taxon>
    </lineage>
</organism>
<evidence type="ECO:0000256" key="12">
    <source>
        <dbReference type="SAM" id="Phobius"/>
    </source>
</evidence>
<evidence type="ECO:0000256" key="3">
    <source>
        <dbReference type="ARBA" id="ARBA00012374"/>
    </source>
</evidence>
<evidence type="ECO:0000256" key="4">
    <source>
        <dbReference type="ARBA" id="ARBA00021581"/>
    </source>
</evidence>
<keyword evidence="6 12" id="KW-0812">Transmembrane</keyword>
<keyword evidence="5" id="KW-1003">Cell membrane</keyword>
<dbReference type="EMBL" id="VSSQ01029179">
    <property type="protein sequence ID" value="MPM79197.1"/>
    <property type="molecule type" value="Genomic_DNA"/>
</dbReference>
<evidence type="ECO:0000256" key="11">
    <source>
        <dbReference type="ARBA" id="ARBA00047594"/>
    </source>
</evidence>
<accession>A0A645CQL4</accession>
<evidence type="ECO:0000256" key="2">
    <source>
        <dbReference type="ARBA" id="ARBA00010621"/>
    </source>
</evidence>
<evidence type="ECO:0000256" key="7">
    <source>
        <dbReference type="ARBA" id="ARBA00022801"/>
    </source>
</evidence>